<dbReference type="Proteomes" id="UP001501102">
    <property type="component" value="Unassembled WGS sequence"/>
</dbReference>
<dbReference type="InterPro" id="IPR036866">
    <property type="entry name" value="RibonucZ/Hydroxyglut_hydro"/>
</dbReference>
<organism evidence="1 2">
    <name type="scientific">Streptomyces thioluteus</name>
    <dbReference type="NCBI Taxonomy" id="66431"/>
    <lineage>
        <taxon>Bacteria</taxon>
        <taxon>Bacillati</taxon>
        <taxon>Actinomycetota</taxon>
        <taxon>Actinomycetes</taxon>
        <taxon>Kitasatosporales</taxon>
        <taxon>Streptomycetaceae</taxon>
        <taxon>Streptomyces</taxon>
    </lineage>
</organism>
<evidence type="ECO:0000313" key="1">
    <source>
        <dbReference type="EMBL" id="GAA2924130.1"/>
    </source>
</evidence>
<dbReference type="Gene3D" id="3.60.15.10">
    <property type="entry name" value="Ribonuclease Z/Hydroxyacylglutathione hydrolase-like"/>
    <property type="match status" value="1"/>
</dbReference>
<comment type="caution">
    <text evidence="1">The sequence shown here is derived from an EMBL/GenBank/DDBJ whole genome shotgun (WGS) entry which is preliminary data.</text>
</comment>
<dbReference type="SUPFAM" id="SSF56281">
    <property type="entry name" value="Metallo-hydrolase/oxidoreductase"/>
    <property type="match status" value="1"/>
</dbReference>
<evidence type="ECO:0008006" key="3">
    <source>
        <dbReference type="Google" id="ProtNLM"/>
    </source>
</evidence>
<name>A0ABP6J8E0_STRTU</name>
<gene>
    <name evidence="1" type="ORF">GCM10020221_20160</name>
</gene>
<dbReference type="PANTHER" id="PTHR30619">
    <property type="entry name" value="DNA INTERNALIZATION/COMPETENCE PROTEIN COMEC/REC2"/>
    <property type="match status" value="1"/>
</dbReference>
<accession>A0ABP6J8E0</accession>
<dbReference type="EMBL" id="BAAAXZ010000077">
    <property type="protein sequence ID" value="GAA2924130.1"/>
    <property type="molecule type" value="Genomic_DNA"/>
</dbReference>
<dbReference type="InterPro" id="IPR052159">
    <property type="entry name" value="Competence_DNA_uptake"/>
</dbReference>
<sequence length="376" mass="41473">MPVEAVFFNVGQGDCTLLWFYDLVRGKKTGTNAVLIDCGTTGAVLHHNASPSRETPKQQLVQRLRDKIGKYLDNLPTPGFLDYLIITHPDEDHFNLLRAVLEPVQDSNVLVFSIGKILYGLGLLDYRDRTKFVSRLVFDWQDFKDHADRQGIAQKPELINKPAAPVPLLTGRQATQANLYLVGAACGYEDKGALESGDKSKVANKSSLVTVLVGDGPVGTRQKVLLMADAVATNEEYLVLWDGDLCKREANLWLKLGHHASETSTTNEWLDWTTPDGLFISTGLKKFSGSATCRVKNMNRVVPYWNSKRKGPLPQATVPNSCGYVAQDDLNGPNGSFVHTPASGVFSSMALPNQRGVDWHLRLDSQEPNGYAIEYA</sequence>
<dbReference type="PANTHER" id="PTHR30619:SF1">
    <property type="entry name" value="RECOMBINATION PROTEIN 2"/>
    <property type="match status" value="1"/>
</dbReference>
<dbReference type="RefSeq" id="WP_344962464.1">
    <property type="nucleotide sequence ID" value="NZ_BAAAXZ010000077.1"/>
</dbReference>
<evidence type="ECO:0000313" key="2">
    <source>
        <dbReference type="Proteomes" id="UP001501102"/>
    </source>
</evidence>
<keyword evidence="2" id="KW-1185">Reference proteome</keyword>
<reference evidence="2" key="1">
    <citation type="journal article" date="2019" name="Int. J. Syst. Evol. Microbiol.">
        <title>The Global Catalogue of Microorganisms (GCM) 10K type strain sequencing project: providing services to taxonomists for standard genome sequencing and annotation.</title>
        <authorList>
            <consortium name="The Broad Institute Genomics Platform"/>
            <consortium name="The Broad Institute Genome Sequencing Center for Infectious Disease"/>
            <person name="Wu L."/>
            <person name="Ma J."/>
        </authorList>
    </citation>
    <scope>NUCLEOTIDE SEQUENCE [LARGE SCALE GENOMIC DNA]</scope>
    <source>
        <strain evidence="2">JCM 4087</strain>
    </source>
</reference>
<protein>
    <recommendedName>
        <fullName evidence="3">Metallo-beta-lactamase domain-containing protein</fullName>
    </recommendedName>
</protein>
<proteinExistence type="predicted"/>